<evidence type="ECO:0000313" key="2">
    <source>
        <dbReference type="Proteomes" id="UP000002217"/>
    </source>
</evidence>
<dbReference type="InterPro" id="IPR036412">
    <property type="entry name" value="HAD-like_sf"/>
</dbReference>
<gene>
    <name evidence="1" type="ordered locus">Dtox_2255</name>
</gene>
<proteinExistence type="predicted"/>
<organism evidence="1 2">
    <name type="scientific">Desulfofarcimen acetoxidans (strain ATCC 49208 / DSM 771 / KCTC 5769 / VKM B-1644 / 5575)</name>
    <name type="common">Desulfotomaculum acetoxidans</name>
    <dbReference type="NCBI Taxonomy" id="485916"/>
    <lineage>
        <taxon>Bacteria</taxon>
        <taxon>Bacillati</taxon>
        <taxon>Bacillota</taxon>
        <taxon>Clostridia</taxon>
        <taxon>Eubacteriales</taxon>
        <taxon>Peptococcaceae</taxon>
        <taxon>Desulfofarcimen</taxon>
    </lineage>
</organism>
<keyword evidence="2" id="KW-1185">Reference proteome</keyword>
<dbReference type="InterPro" id="IPR050155">
    <property type="entry name" value="HAD-like_hydrolase_sf"/>
</dbReference>
<dbReference type="InterPro" id="IPR006439">
    <property type="entry name" value="HAD-SF_hydro_IA"/>
</dbReference>
<protein>
    <submittedName>
        <fullName evidence="1">HAD-superfamily hydrolase, subfamily IA, variant 3</fullName>
        <ecNumber evidence="1">3.6.1.1</ecNumber>
    </submittedName>
</protein>
<dbReference type="SFLD" id="SFLDG01129">
    <property type="entry name" value="C1.5:_HAD__Beta-PGM__Phosphata"/>
    <property type="match status" value="1"/>
</dbReference>
<dbReference type="SUPFAM" id="SSF56784">
    <property type="entry name" value="HAD-like"/>
    <property type="match status" value="1"/>
</dbReference>
<dbReference type="GO" id="GO:0006281">
    <property type="term" value="P:DNA repair"/>
    <property type="evidence" value="ECO:0007669"/>
    <property type="project" value="TreeGrafter"/>
</dbReference>
<dbReference type="RefSeq" id="WP_015757770.1">
    <property type="nucleotide sequence ID" value="NC_013216.1"/>
</dbReference>
<dbReference type="STRING" id="485916.Dtox_2255"/>
<dbReference type="InterPro" id="IPR023198">
    <property type="entry name" value="PGP-like_dom2"/>
</dbReference>
<dbReference type="PRINTS" id="PR00413">
    <property type="entry name" value="HADHALOGNASE"/>
</dbReference>
<dbReference type="PANTHER" id="PTHR43434:SF26">
    <property type="entry name" value="PYROPHOSPHATASE PPAX"/>
    <property type="match status" value="1"/>
</dbReference>
<dbReference type="NCBIfam" id="TIGR01549">
    <property type="entry name" value="HAD-SF-IA-v1"/>
    <property type="match status" value="1"/>
</dbReference>
<dbReference type="GO" id="GO:0008967">
    <property type="term" value="F:phosphoglycolate phosphatase activity"/>
    <property type="evidence" value="ECO:0007669"/>
    <property type="project" value="TreeGrafter"/>
</dbReference>
<keyword evidence="1" id="KW-0378">Hydrolase</keyword>
<dbReference type="EC" id="3.6.1.1" evidence="1"/>
<dbReference type="OrthoDB" id="9792518at2"/>
<dbReference type="KEGG" id="dae:Dtox_2255"/>
<dbReference type="Gene3D" id="3.40.50.1000">
    <property type="entry name" value="HAD superfamily/HAD-like"/>
    <property type="match status" value="1"/>
</dbReference>
<dbReference type="eggNOG" id="COG0546">
    <property type="taxonomic scope" value="Bacteria"/>
</dbReference>
<dbReference type="InterPro" id="IPR023214">
    <property type="entry name" value="HAD_sf"/>
</dbReference>
<dbReference type="Gene3D" id="1.10.150.240">
    <property type="entry name" value="Putative phosphatase, domain 2"/>
    <property type="match status" value="1"/>
</dbReference>
<name>C8VZU1_DESAS</name>
<dbReference type="GO" id="GO:0005829">
    <property type="term" value="C:cytosol"/>
    <property type="evidence" value="ECO:0007669"/>
    <property type="project" value="TreeGrafter"/>
</dbReference>
<dbReference type="SFLD" id="SFLDG01135">
    <property type="entry name" value="C1.5.6:_HAD__Beta-PGM__Phospha"/>
    <property type="match status" value="1"/>
</dbReference>
<dbReference type="AlphaFoldDB" id="C8VZU1"/>
<dbReference type="PANTHER" id="PTHR43434">
    <property type="entry name" value="PHOSPHOGLYCOLATE PHOSPHATASE"/>
    <property type="match status" value="1"/>
</dbReference>
<dbReference type="Pfam" id="PF13419">
    <property type="entry name" value="HAD_2"/>
    <property type="match status" value="1"/>
</dbReference>
<dbReference type="SFLD" id="SFLDS00003">
    <property type="entry name" value="Haloacid_Dehalogenase"/>
    <property type="match status" value="1"/>
</dbReference>
<dbReference type="HOGENOM" id="CLU_045011_19_3_9"/>
<reference evidence="1 2" key="1">
    <citation type="journal article" date="2009" name="Stand. Genomic Sci.">
        <title>Complete genome sequence of Desulfotomaculum acetoxidans type strain (5575).</title>
        <authorList>
            <person name="Spring S."/>
            <person name="Lapidus A."/>
            <person name="Schroder M."/>
            <person name="Gleim D."/>
            <person name="Sims D."/>
            <person name="Meincke L."/>
            <person name="Glavina Del Rio T."/>
            <person name="Tice H."/>
            <person name="Copeland A."/>
            <person name="Cheng J.F."/>
            <person name="Lucas S."/>
            <person name="Chen F."/>
            <person name="Nolan M."/>
            <person name="Bruce D."/>
            <person name="Goodwin L."/>
            <person name="Pitluck S."/>
            <person name="Ivanova N."/>
            <person name="Mavromatis K."/>
            <person name="Mikhailova N."/>
            <person name="Pati A."/>
            <person name="Chen A."/>
            <person name="Palaniappan K."/>
            <person name="Land M."/>
            <person name="Hauser L."/>
            <person name="Chang Y.J."/>
            <person name="Jeffries C.D."/>
            <person name="Chain P."/>
            <person name="Saunders E."/>
            <person name="Brettin T."/>
            <person name="Detter J.C."/>
            <person name="Goker M."/>
            <person name="Bristow J."/>
            <person name="Eisen J.A."/>
            <person name="Markowitz V."/>
            <person name="Hugenholtz P."/>
            <person name="Kyrpides N.C."/>
            <person name="Klenk H.P."/>
            <person name="Han C."/>
        </authorList>
    </citation>
    <scope>NUCLEOTIDE SEQUENCE [LARGE SCALE GENOMIC DNA]</scope>
    <source>
        <strain evidence="2">ATCC 49208 / DSM 771 / VKM B-1644</strain>
    </source>
</reference>
<dbReference type="InterPro" id="IPR041492">
    <property type="entry name" value="HAD_2"/>
</dbReference>
<evidence type="ECO:0000313" key="1">
    <source>
        <dbReference type="EMBL" id="ACV63069.1"/>
    </source>
</evidence>
<dbReference type="EMBL" id="CP001720">
    <property type="protein sequence ID" value="ACV63069.1"/>
    <property type="molecule type" value="Genomic_DNA"/>
</dbReference>
<dbReference type="Proteomes" id="UP000002217">
    <property type="component" value="Chromosome"/>
</dbReference>
<accession>C8VZU1</accession>
<dbReference type="GO" id="GO:0004427">
    <property type="term" value="F:inorganic diphosphate phosphatase activity"/>
    <property type="evidence" value="ECO:0007669"/>
    <property type="project" value="UniProtKB-EC"/>
</dbReference>
<sequence length="209" mass="24000">MAIKNILFDLDGTLINSLPLIEKTFRRVFAEMQIPWNNGEVLKTIGLPLKQICEQFAGEKKDDCFALYQLYQREEHALLTRIYPGTLEALGELQNRGYTLGLVTSKRRVLVDEELIFTGLSDFFTISVTVNDTVNPKPEPDPVWRALELLKSRPEEAIYIGDSWYDLLSGQRAGVMTAGVTWGMAKREELIEYVPDLLFDTWDQILEYF</sequence>